<keyword evidence="7 11" id="KW-0378">Hydrolase</keyword>
<dbReference type="InterPro" id="IPR034015">
    <property type="entry name" value="M1_LTA4H"/>
</dbReference>
<dbReference type="Pfam" id="PF01433">
    <property type="entry name" value="Peptidase_M1"/>
    <property type="match status" value="1"/>
</dbReference>
<evidence type="ECO:0000256" key="2">
    <source>
        <dbReference type="ARBA" id="ARBA00004496"/>
    </source>
</evidence>
<dbReference type="Gene3D" id="3.30.2010.30">
    <property type="match status" value="1"/>
</dbReference>
<dbReference type="EC" id="3.3.2.6" evidence="11"/>
<dbReference type="CDD" id="cd09599">
    <property type="entry name" value="M1_LTA4H"/>
    <property type="match status" value="1"/>
</dbReference>
<dbReference type="GO" id="GO:0004463">
    <property type="term" value="F:leukotriene-A4 hydrolase activity"/>
    <property type="evidence" value="ECO:0007669"/>
    <property type="project" value="UniProtKB-EC"/>
</dbReference>
<keyword evidence="6" id="KW-0479">Metal-binding</keyword>
<dbReference type="Gene3D" id="1.10.390.10">
    <property type="entry name" value="Neutral Protease Domain 2"/>
    <property type="match status" value="1"/>
</dbReference>
<keyword evidence="5" id="KW-0645">Protease</keyword>
<name>A0ABR4MZS1_9FUNG</name>
<dbReference type="EMBL" id="JADGIZ020000058">
    <property type="protein sequence ID" value="KAL2912780.1"/>
    <property type="molecule type" value="Genomic_DNA"/>
</dbReference>
<dbReference type="PANTHER" id="PTHR45726:SF3">
    <property type="entry name" value="LEUKOTRIENE A-4 HYDROLASE"/>
    <property type="match status" value="1"/>
</dbReference>
<gene>
    <name evidence="11" type="primary">LAP2</name>
    <name evidence="11" type="ORF">HK105_207772</name>
</gene>
<keyword evidence="11" id="KW-0031">Aminopeptidase</keyword>
<evidence type="ECO:0000313" key="11">
    <source>
        <dbReference type="EMBL" id="KAL2912780.1"/>
    </source>
</evidence>
<evidence type="ECO:0000256" key="8">
    <source>
        <dbReference type="ARBA" id="ARBA00022833"/>
    </source>
</evidence>
<dbReference type="SUPFAM" id="SSF48371">
    <property type="entry name" value="ARM repeat"/>
    <property type="match status" value="1"/>
</dbReference>
<dbReference type="InterPro" id="IPR014782">
    <property type="entry name" value="Peptidase_M1_dom"/>
</dbReference>
<dbReference type="InterPro" id="IPR001930">
    <property type="entry name" value="Peptidase_M1"/>
</dbReference>
<dbReference type="Pfam" id="PF09127">
    <property type="entry name" value="Leuk-A4-hydro_C"/>
    <property type="match status" value="1"/>
</dbReference>
<dbReference type="InterPro" id="IPR049980">
    <property type="entry name" value="LTA4H_cat"/>
</dbReference>
<dbReference type="PRINTS" id="PR00756">
    <property type="entry name" value="ALADIPTASE"/>
</dbReference>
<evidence type="ECO:0000256" key="9">
    <source>
        <dbReference type="ARBA" id="ARBA00023049"/>
    </source>
</evidence>
<sequence length="608" mass="67722">MPLPLCPTDPNSFANTHQAAVRHSHLVLAADFGAKVFRGAVEHTVRIVAPTDHVVFDSSFIDVHGVTLAGANLEFAVAPRSEPFGSPLTVRFGRVAAAGEELVVRIAYSTTAKCTAVQWLEPAQTVGKKHPYLFSQCQDTPGVKHTYSAEITVSEQLRALMSAVPAGEAPGAASGTKLFKFEQKIAIPSYLIAIAVGNIHGKRVGPRSTVWSEPEVVEAAAWEFADTETFIKTGEDLLTPYVWGVYDLLLLPASFPFGGMENPCLTFVTPTLLAGDRSLVDVVAHEIAHSWMGNLVTTQSWEHFWLNEGFTVFIERKILGRLHGEATRHFDAIIGFGELKDAVERYEQTGHPEYSCLCPKMDGQDPDDTFSSVPYEKGFNFLFYLEKLVGGPAVFEPYLKAHVERFSHKSITTADFKAFMFEYFEKIDGGSKIPQLKSVDWDSWFYKPGMPVVLNEFDPSLARSCEDLANRWDAARNETSPKFNKDEFAAFDSAQKVMFLEKLSQKPTFTVSTLEAMDRIYDLTSITNCEVRLRWQLLCLQSGMESIFPHVTAFASSVGRMKYVRPLYRELYKCKNGAELAKKTFLEHRSFYHPICASMVAKDLGLAA</sequence>
<feature type="domain" description="Peptidase M1 leukotriene A4 hydrolase/aminopeptidase C-terminal" evidence="10">
    <location>
        <begin position="460"/>
        <end position="604"/>
    </location>
</feature>
<dbReference type="InterPro" id="IPR027268">
    <property type="entry name" value="Peptidase_M4/M1_CTD_sf"/>
</dbReference>
<evidence type="ECO:0000313" key="12">
    <source>
        <dbReference type="Proteomes" id="UP001527925"/>
    </source>
</evidence>
<keyword evidence="9" id="KW-0482">Metalloprotease</keyword>
<comment type="caution">
    <text evidence="11">The sequence shown here is derived from an EMBL/GenBank/DDBJ whole genome shotgun (WGS) entry which is preliminary data.</text>
</comment>
<comment type="subcellular location">
    <subcellularLocation>
        <location evidence="2">Cytoplasm</location>
    </subcellularLocation>
</comment>
<keyword evidence="4" id="KW-0963">Cytoplasm</keyword>
<evidence type="ECO:0000256" key="7">
    <source>
        <dbReference type="ARBA" id="ARBA00022801"/>
    </source>
</evidence>
<evidence type="ECO:0000256" key="5">
    <source>
        <dbReference type="ARBA" id="ARBA00022670"/>
    </source>
</evidence>
<dbReference type="Gene3D" id="2.60.40.1730">
    <property type="entry name" value="tricorn interacting facor f3 domain"/>
    <property type="match status" value="1"/>
</dbReference>
<evidence type="ECO:0000259" key="10">
    <source>
        <dbReference type="SMART" id="SM01263"/>
    </source>
</evidence>
<keyword evidence="12" id="KW-1185">Reference proteome</keyword>
<dbReference type="SUPFAM" id="SSF63737">
    <property type="entry name" value="Leukotriene A4 hydrolase N-terminal domain"/>
    <property type="match status" value="1"/>
</dbReference>
<dbReference type="Pfam" id="PF17900">
    <property type="entry name" value="Peptidase_M1_N"/>
    <property type="match status" value="1"/>
</dbReference>
<comment type="cofactor">
    <cofactor evidence="1">
        <name>Zn(2+)</name>
        <dbReference type="ChEBI" id="CHEBI:29105"/>
    </cofactor>
</comment>
<dbReference type="Proteomes" id="UP001527925">
    <property type="component" value="Unassembled WGS sequence"/>
</dbReference>
<proteinExistence type="inferred from homology"/>
<dbReference type="GO" id="GO:0004177">
    <property type="term" value="F:aminopeptidase activity"/>
    <property type="evidence" value="ECO:0007669"/>
    <property type="project" value="UniProtKB-KW"/>
</dbReference>
<dbReference type="SMART" id="SM01263">
    <property type="entry name" value="Leuk-A4-hydro_C"/>
    <property type="match status" value="1"/>
</dbReference>
<dbReference type="InterPro" id="IPR016024">
    <property type="entry name" value="ARM-type_fold"/>
</dbReference>
<dbReference type="Gene3D" id="1.25.40.320">
    <property type="entry name" value="Peptidase M1, leukotriene A4 hydrolase/aminopeptidase C-terminal domain"/>
    <property type="match status" value="1"/>
</dbReference>
<dbReference type="InterPro" id="IPR038502">
    <property type="entry name" value="M1_LTA-4_hydro/amino_C_sf"/>
</dbReference>
<accession>A0ABR4MZS1</accession>
<evidence type="ECO:0000256" key="4">
    <source>
        <dbReference type="ARBA" id="ARBA00022490"/>
    </source>
</evidence>
<dbReference type="InterPro" id="IPR045357">
    <property type="entry name" value="Aminopeptidase_N-like_N"/>
</dbReference>
<keyword evidence="8" id="KW-0862">Zinc</keyword>
<evidence type="ECO:0000256" key="3">
    <source>
        <dbReference type="ARBA" id="ARBA00010136"/>
    </source>
</evidence>
<evidence type="ECO:0000256" key="6">
    <source>
        <dbReference type="ARBA" id="ARBA00022723"/>
    </source>
</evidence>
<protein>
    <submittedName>
        <fullName evidence="11">Leucyl aminopeptidase yscIV</fullName>
        <ecNumber evidence="11">3.3.2.6</ecNumber>
    </submittedName>
</protein>
<comment type="similarity">
    <text evidence="3">Belongs to the peptidase M1 family.</text>
</comment>
<evidence type="ECO:0000256" key="1">
    <source>
        <dbReference type="ARBA" id="ARBA00001947"/>
    </source>
</evidence>
<dbReference type="InterPro" id="IPR015211">
    <property type="entry name" value="Peptidase_M1_C"/>
</dbReference>
<dbReference type="PANTHER" id="PTHR45726">
    <property type="entry name" value="LEUKOTRIENE A-4 HYDROLASE"/>
    <property type="match status" value="1"/>
</dbReference>
<dbReference type="SUPFAM" id="SSF55486">
    <property type="entry name" value="Metalloproteases ('zincins'), catalytic domain"/>
    <property type="match status" value="1"/>
</dbReference>
<reference evidence="11 12" key="1">
    <citation type="submission" date="2023-09" db="EMBL/GenBank/DDBJ databases">
        <title>Pangenome analysis of Batrachochytrium dendrobatidis and related Chytrids.</title>
        <authorList>
            <person name="Yacoub M.N."/>
            <person name="Stajich J.E."/>
            <person name="James T.Y."/>
        </authorList>
    </citation>
    <scope>NUCLEOTIDE SEQUENCE [LARGE SCALE GENOMIC DNA]</scope>
    <source>
        <strain evidence="11 12">JEL0888</strain>
    </source>
</reference>
<organism evidence="11 12">
    <name type="scientific">Polyrhizophydium stewartii</name>
    <dbReference type="NCBI Taxonomy" id="2732419"/>
    <lineage>
        <taxon>Eukaryota</taxon>
        <taxon>Fungi</taxon>
        <taxon>Fungi incertae sedis</taxon>
        <taxon>Chytridiomycota</taxon>
        <taxon>Chytridiomycota incertae sedis</taxon>
        <taxon>Chytridiomycetes</taxon>
        <taxon>Rhizophydiales</taxon>
        <taxon>Rhizophydiales incertae sedis</taxon>
        <taxon>Polyrhizophydium</taxon>
    </lineage>
</organism>
<dbReference type="InterPro" id="IPR042097">
    <property type="entry name" value="Aminopeptidase_N-like_N_sf"/>
</dbReference>